<evidence type="ECO:0000313" key="1">
    <source>
        <dbReference type="EMBL" id="KKK46595.1"/>
    </source>
</evidence>
<comment type="caution">
    <text evidence="1">The sequence shown here is derived from an EMBL/GenBank/DDBJ whole genome shotgun (WGS) entry which is preliminary data.</text>
</comment>
<reference evidence="1" key="1">
    <citation type="journal article" date="2015" name="Nature">
        <title>Complex archaea that bridge the gap between prokaryotes and eukaryotes.</title>
        <authorList>
            <person name="Spang A."/>
            <person name="Saw J.H."/>
            <person name="Jorgensen S.L."/>
            <person name="Zaremba-Niedzwiedzka K."/>
            <person name="Martijn J."/>
            <person name="Lind A.E."/>
            <person name="van Eijk R."/>
            <person name="Schleper C."/>
            <person name="Guy L."/>
            <person name="Ettema T.J."/>
        </authorList>
    </citation>
    <scope>NUCLEOTIDE SEQUENCE</scope>
</reference>
<dbReference type="EMBL" id="LAZR01069998">
    <property type="protein sequence ID" value="KKK46595.1"/>
    <property type="molecule type" value="Genomic_DNA"/>
</dbReference>
<dbReference type="AlphaFoldDB" id="A0A0F8WEQ2"/>
<organism evidence="1">
    <name type="scientific">marine sediment metagenome</name>
    <dbReference type="NCBI Taxonomy" id="412755"/>
    <lineage>
        <taxon>unclassified sequences</taxon>
        <taxon>metagenomes</taxon>
        <taxon>ecological metagenomes</taxon>
    </lineage>
</organism>
<gene>
    <name evidence="1" type="ORF">LCGC14_3163680</name>
</gene>
<name>A0A0F8WEQ2_9ZZZZ</name>
<sequence>MGFELTPQEKEYLDRVAQEENKLKQISNQSLGTSIEKQASEVHHSKVFLEFNMN</sequence>
<protein>
    <submittedName>
        <fullName evidence="1">Uncharacterized protein</fullName>
    </submittedName>
</protein>
<accession>A0A0F8WEQ2</accession>
<proteinExistence type="predicted"/>